<name>A0A286UPW2_9AGAM</name>
<feature type="transmembrane region" description="Helical" evidence="6">
    <location>
        <begin position="189"/>
        <end position="210"/>
    </location>
</feature>
<dbReference type="InterPro" id="IPR011701">
    <property type="entry name" value="MFS"/>
</dbReference>
<dbReference type="Pfam" id="PF07690">
    <property type="entry name" value="MFS_1"/>
    <property type="match status" value="1"/>
</dbReference>
<sequence length="598" mass="64573">MNISSDSLATRAASIHTIAVVNELPTLPSGPAIPLKAPKIDVEHLSVKDDPRKWTKARKNVILAIIATAAMINTFATNIFTPALTQFQADLHASDIEMSTSLSIFIVVQGISPLFWSALSEIKGRKFVYLTSEPIFIIGSIIVAFSKGIDLVIIMRCLQAFGSAAVSSIGSGTLADIYEPHERGAKMGIYYAAPLIGPSLGPVIGGALTQTWDWRATFYFLAAFCTLSLASFFLFKDTFRKERSLVYLNALAKAEAKADSIGIGQTRNTKTHGNESQTTIVVADKESISSSEEKDKDVEAQVEIEDAETKSNGKKAMTVHDVKLSFWDVNPLAPLPSILKRRTNLIVLVSNGMFYGFTFSILFTSSLTLSEKYHFNDFHVGLFMLAFGAGNMLGSIIGGRWSDYVFVKSKEKNGGKGYPELRLESTKYALIILPLSSLAYAWLCEKKAHIALVCVALFISGFFSIIIYSSTLAYLIDSNNGRSTTAAACNSTFRGVCAFISSEVAVPIQDSLGDGGLYSIWAGLCIFAGLLIVLLLWKGKQWREEDEVIMSGSRSGSGSGSGAGSGQEASEDQKGGSNTSMDMTTSTTKITKPATISH</sequence>
<keyword evidence="9" id="KW-1185">Reference proteome</keyword>
<reference evidence="8 9" key="1">
    <citation type="journal article" date="2017" name="Mol. Ecol.">
        <title>Comparative and population genomic landscape of Phellinus noxius: A hypervariable fungus causing root rot in trees.</title>
        <authorList>
            <person name="Chung C.L."/>
            <person name="Lee T.J."/>
            <person name="Akiba M."/>
            <person name="Lee H.H."/>
            <person name="Kuo T.H."/>
            <person name="Liu D."/>
            <person name="Ke H.M."/>
            <person name="Yokoi T."/>
            <person name="Roa M.B."/>
            <person name="Lu M.J."/>
            <person name="Chang Y.Y."/>
            <person name="Ann P.J."/>
            <person name="Tsai J.N."/>
            <person name="Chen C.Y."/>
            <person name="Tzean S.S."/>
            <person name="Ota Y."/>
            <person name="Hattori T."/>
            <person name="Sahashi N."/>
            <person name="Liou R.F."/>
            <person name="Kikuchi T."/>
            <person name="Tsai I.J."/>
        </authorList>
    </citation>
    <scope>NUCLEOTIDE SEQUENCE [LARGE SCALE GENOMIC DNA]</scope>
    <source>
        <strain evidence="8 9">FFPRI411160</strain>
    </source>
</reference>
<evidence type="ECO:0000256" key="4">
    <source>
        <dbReference type="ARBA" id="ARBA00023136"/>
    </source>
</evidence>
<dbReference type="STRING" id="2282107.A0A286UPW2"/>
<evidence type="ECO:0000256" key="2">
    <source>
        <dbReference type="ARBA" id="ARBA00022692"/>
    </source>
</evidence>
<feature type="transmembrane region" description="Helical" evidence="6">
    <location>
        <begin position="383"/>
        <end position="407"/>
    </location>
</feature>
<evidence type="ECO:0000256" key="6">
    <source>
        <dbReference type="SAM" id="Phobius"/>
    </source>
</evidence>
<feature type="transmembrane region" description="Helical" evidence="6">
    <location>
        <begin position="216"/>
        <end position="235"/>
    </location>
</feature>
<dbReference type="InParanoid" id="A0A286UPW2"/>
<dbReference type="CDD" id="cd17323">
    <property type="entry name" value="MFS_Tpo1_MDR_like"/>
    <property type="match status" value="1"/>
</dbReference>
<feature type="domain" description="Major facilitator superfamily (MFS) profile" evidence="7">
    <location>
        <begin position="62"/>
        <end position="540"/>
    </location>
</feature>
<dbReference type="OrthoDB" id="2585655at2759"/>
<evidence type="ECO:0000313" key="9">
    <source>
        <dbReference type="Proteomes" id="UP000217199"/>
    </source>
</evidence>
<feature type="transmembrane region" description="Helical" evidence="6">
    <location>
        <begin position="61"/>
        <end position="80"/>
    </location>
</feature>
<feature type="transmembrane region" description="Helical" evidence="6">
    <location>
        <begin position="449"/>
        <end position="475"/>
    </location>
</feature>
<keyword evidence="3 6" id="KW-1133">Transmembrane helix</keyword>
<dbReference type="Proteomes" id="UP000217199">
    <property type="component" value="Unassembled WGS sequence"/>
</dbReference>
<proteinExistence type="predicted"/>
<evidence type="ECO:0000256" key="1">
    <source>
        <dbReference type="ARBA" id="ARBA00004141"/>
    </source>
</evidence>
<feature type="transmembrane region" description="Helical" evidence="6">
    <location>
        <begin position="345"/>
        <end position="363"/>
    </location>
</feature>
<feature type="transmembrane region" description="Helical" evidence="6">
    <location>
        <begin position="100"/>
        <end position="120"/>
    </location>
</feature>
<dbReference type="PANTHER" id="PTHR23502">
    <property type="entry name" value="MAJOR FACILITATOR SUPERFAMILY"/>
    <property type="match status" value="1"/>
</dbReference>
<feature type="transmembrane region" description="Helical" evidence="6">
    <location>
        <begin position="127"/>
        <end position="145"/>
    </location>
</feature>
<dbReference type="Gene3D" id="1.20.1250.20">
    <property type="entry name" value="MFS general substrate transporter like domains"/>
    <property type="match status" value="1"/>
</dbReference>
<protein>
    <submittedName>
        <fullName evidence="8">MFS general substrate transporter</fullName>
    </submittedName>
</protein>
<dbReference type="InterPro" id="IPR020846">
    <property type="entry name" value="MFS_dom"/>
</dbReference>
<keyword evidence="4 6" id="KW-0472">Membrane</keyword>
<dbReference type="SUPFAM" id="SSF103473">
    <property type="entry name" value="MFS general substrate transporter"/>
    <property type="match status" value="1"/>
</dbReference>
<feature type="transmembrane region" description="Helical" evidence="6">
    <location>
        <begin position="151"/>
        <end position="177"/>
    </location>
</feature>
<dbReference type="PANTHER" id="PTHR23502:SF5">
    <property type="entry name" value="QUINIDINE RESISTANCE PROTEIN 3"/>
    <property type="match status" value="1"/>
</dbReference>
<accession>A0A286UPW2</accession>
<feature type="region of interest" description="Disordered" evidence="5">
    <location>
        <begin position="548"/>
        <end position="598"/>
    </location>
</feature>
<evidence type="ECO:0000256" key="3">
    <source>
        <dbReference type="ARBA" id="ARBA00022989"/>
    </source>
</evidence>
<dbReference type="GO" id="GO:0005886">
    <property type="term" value="C:plasma membrane"/>
    <property type="evidence" value="ECO:0007669"/>
    <property type="project" value="TreeGrafter"/>
</dbReference>
<evidence type="ECO:0000313" key="8">
    <source>
        <dbReference type="EMBL" id="PAV21643.1"/>
    </source>
</evidence>
<organism evidence="8 9">
    <name type="scientific">Pyrrhoderma noxium</name>
    <dbReference type="NCBI Taxonomy" id="2282107"/>
    <lineage>
        <taxon>Eukaryota</taxon>
        <taxon>Fungi</taxon>
        <taxon>Dikarya</taxon>
        <taxon>Basidiomycota</taxon>
        <taxon>Agaricomycotina</taxon>
        <taxon>Agaricomycetes</taxon>
        <taxon>Hymenochaetales</taxon>
        <taxon>Hymenochaetaceae</taxon>
        <taxon>Pyrrhoderma</taxon>
    </lineage>
</organism>
<dbReference type="InterPro" id="IPR036259">
    <property type="entry name" value="MFS_trans_sf"/>
</dbReference>
<dbReference type="PROSITE" id="PS50850">
    <property type="entry name" value="MFS"/>
    <property type="match status" value="1"/>
</dbReference>
<feature type="transmembrane region" description="Helical" evidence="6">
    <location>
        <begin position="518"/>
        <end position="537"/>
    </location>
</feature>
<dbReference type="Gene3D" id="1.20.1720.10">
    <property type="entry name" value="Multidrug resistance protein D"/>
    <property type="match status" value="1"/>
</dbReference>
<evidence type="ECO:0000259" key="7">
    <source>
        <dbReference type="PROSITE" id="PS50850"/>
    </source>
</evidence>
<comment type="caution">
    <text evidence="8">The sequence shown here is derived from an EMBL/GenBank/DDBJ whole genome shotgun (WGS) entry which is preliminary data.</text>
</comment>
<dbReference type="AlphaFoldDB" id="A0A286UPW2"/>
<evidence type="ECO:0000256" key="5">
    <source>
        <dbReference type="SAM" id="MobiDB-lite"/>
    </source>
</evidence>
<comment type="subcellular location">
    <subcellularLocation>
        <location evidence="1">Membrane</location>
        <topology evidence="1">Multi-pass membrane protein</topology>
    </subcellularLocation>
</comment>
<gene>
    <name evidence="8" type="ORF">PNOK_0160000</name>
</gene>
<dbReference type="EMBL" id="NBII01000002">
    <property type="protein sequence ID" value="PAV21643.1"/>
    <property type="molecule type" value="Genomic_DNA"/>
</dbReference>
<keyword evidence="2 6" id="KW-0812">Transmembrane</keyword>
<feature type="compositionally biased region" description="Low complexity" evidence="5">
    <location>
        <begin position="577"/>
        <end position="598"/>
    </location>
</feature>
<feature type="compositionally biased region" description="Gly residues" evidence="5">
    <location>
        <begin position="555"/>
        <end position="565"/>
    </location>
</feature>
<dbReference type="GO" id="GO:0022857">
    <property type="term" value="F:transmembrane transporter activity"/>
    <property type="evidence" value="ECO:0007669"/>
    <property type="project" value="InterPro"/>
</dbReference>